<dbReference type="PANTHER" id="PTHR15414">
    <property type="entry name" value="OS-9-RELATED"/>
    <property type="match status" value="1"/>
</dbReference>
<keyword evidence="7" id="KW-0472">Membrane</keyword>
<feature type="region of interest" description="Disordered" evidence="6">
    <location>
        <begin position="421"/>
        <end position="517"/>
    </location>
</feature>
<feature type="region of interest" description="Disordered" evidence="6">
    <location>
        <begin position="294"/>
        <end position="316"/>
    </location>
</feature>
<comment type="subcellular location">
    <subcellularLocation>
        <location evidence="1">Endoplasmic reticulum</location>
    </subcellularLocation>
</comment>
<evidence type="ECO:0000313" key="9">
    <source>
        <dbReference type="Proteomes" id="UP000694941"/>
    </source>
</evidence>
<feature type="compositionally biased region" description="Basic and acidic residues" evidence="6">
    <location>
        <begin position="294"/>
        <end position="303"/>
    </location>
</feature>
<evidence type="ECO:0000256" key="5">
    <source>
        <dbReference type="SAM" id="Coils"/>
    </source>
</evidence>
<proteinExistence type="predicted"/>
<feature type="domain" description="MRH" evidence="8">
    <location>
        <begin position="105"/>
        <end position="226"/>
    </location>
</feature>
<feature type="region of interest" description="Disordered" evidence="6">
    <location>
        <begin position="331"/>
        <end position="364"/>
    </location>
</feature>
<feature type="compositionally biased region" description="Basic and acidic residues" evidence="6">
    <location>
        <begin position="460"/>
        <end position="488"/>
    </location>
</feature>
<evidence type="ECO:0000259" key="8">
    <source>
        <dbReference type="PROSITE" id="PS51914"/>
    </source>
</evidence>
<dbReference type="Gene3D" id="2.70.130.10">
    <property type="entry name" value="Mannose-6-phosphate receptor binding domain"/>
    <property type="match status" value="1"/>
</dbReference>
<keyword evidence="7" id="KW-0812">Transmembrane</keyword>
<accession>A0ABM1C558</accession>
<evidence type="ECO:0000256" key="1">
    <source>
        <dbReference type="ARBA" id="ARBA00004240"/>
    </source>
</evidence>
<evidence type="ECO:0000256" key="4">
    <source>
        <dbReference type="ARBA" id="ARBA00023157"/>
    </source>
</evidence>
<dbReference type="Proteomes" id="UP000694941">
    <property type="component" value="Unplaced"/>
</dbReference>
<dbReference type="PROSITE" id="PS51914">
    <property type="entry name" value="MRH"/>
    <property type="match status" value="1"/>
</dbReference>
<keyword evidence="9" id="KW-1185">Reference proteome</keyword>
<feature type="coiled-coil region" evidence="5">
    <location>
        <begin position="248"/>
        <end position="275"/>
    </location>
</feature>
<evidence type="ECO:0000256" key="6">
    <source>
        <dbReference type="SAM" id="MobiDB-lite"/>
    </source>
</evidence>
<gene>
    <name evidence="10" type="primary">LOC106478368</name>
</gene>
<protein>
    <submittedName>
        <fullName evidence="10">Protein OS-9-like</fullName>
    </submittedName>
</protein>
<dbReference type="InterPro" id="IPR012913">
    <property type="entry name" value="OS9-like_dom"/>
</dbReference>
<keyword evidence="4" id="KW-1015">Disulfide bond</keyword>
<dbReference type="InterPro" id="IPR045149">
    <property type="entry name" value="OS-9-like"/>
</dbReference>
<evidence type="ECO:0000256" key="2">
    <source>
        <dbReference type="ARBA" id="ARBA00022729"/>
    </source>
</evidence>
<evidence type="ECO:0000256" key="7">
    <source>
        <dbReference type="SAM" id="Phobius"/>
    </source>
</evidence>
<feature type="compositionally biased region" description="Basic and acidic residues" evidence="6">
    <location>
        <begin position="434"/>
        <end position="452"/>
    </location>
</feature>
<dbReference type="Pfam" id="PF07915">
    <property type="entry name" value="PRKCSH"/>
    <property type="match status" value="1"/>
</dbReference>
<dbReference type="RefSeq" id="XP_013794363.1">
    <property type="nucleotide sequence ID" value="XM_013938909.2"/>
</dbReference>
<keyword evidence="2" id="KW-0732">Signal</keyword>
<evidence type="ECO:0000313" key="10">
    <source>
        <dbReference type="RefSeq" id="XP_013794363.1"/>
    </source>
</evidence>
<reference evidence="10" key="1">
    <citation type="submission" date="2025-08" db="UniProtKB">
        <authorList>
            <consortium name="RefSeq"/>
        </authorList>
    </citation>
    <scope>IDENTIFICATION</scope>
    <source>
        <tissue evidence="10">Muscle</tissue>
    </source>
</reference>
<keyword evidence="7" id="KW-1133">Transmembrane helix</keyword>
<dbReference type="InterPro" id="IPR009011">
    <property type="entry name" value="Man6P_isomerase_rcpt-bd_dom_sf"/>
</dbReference>
<keyword evidence="5" id="KW-0175">Coiled coil</keyword>
<name>A0ABM1C558_LIMPO</name>
<feature type="compositionally biased region" description="Basic and acidic residues" evidence="6">
    <location>
        <begin position="502"/>
        <end position="517"/>
    </location>
</feature>
<dbReference type="SUPFAM" id="SSF50911">
    <property type="entry name" value="Mannose 6-phosphate receptor domain"/>
    <property type="match status" value="1"/>
</dbReference>
<feature type="compositionally biased region" description="Basic and acidic residues" evidence="6">
    <location>
        <begin position="337"/>
        <end position="348"/>
    </location>
</feature>
<organism evidence="9 10">
    <name type="scientific">Limulus polyphemus</name>
    <name type="common">Atlantic horseshoe crab</name>
    <dbReference type="NCBI Taxonomy" id="6850"/>
    <lineage>
        <taxon>Eukaryota</taxon>
        <taxon>Metazoa</taxon>
        <taxon>Ecdysozoa</taxon>
        <taxon>Arthropoda</taxon>
        <taxon>Chelicerata</taxon>
        <taxon>Merostomata</taxon>
        <taxon>Xiphosura</taxon>
        <taxon>Limulidae</taxon>
        <taxon>Limulus</taxon>
    </lineage>
</organism>
<feature type="transmembrane region" description="Helical" evidence="7">
    <location>
        <begin position="7"/>
        <end position="30"/>
    </location>
</feature>
<evidence type="ECO:0000256" key="3">
    <source>
        <dbReference type="ARBA" id="ARBA00022824"/>
    </source>
</evidence>
<keyword evidence="3" id="KW-0256">Endoplasmic reticulum</keyword>
<sequence length="613" mass="71071">MGCQFKLSVLLALYFILSDVFLIIVCGFFNSDELNLISYEVDILNTPVKIGEETSTSVLHLTSKFGQQYQCVLPQPSTATDQASSAESPKEEPDIKQLLEPLHKSPCLLKTKDWWTYEFCYGHYVKQYHLEDSKIVGQVMTLGNYESDYDWSNESDYSEKTSGSVFRRYHSQYYVNGTSCDLTGRQRKTEVRFFCEEDAVDYISRVDEPETCSYILAVHTAKVCKHPKLHVPPTKKPHMIACNPLLTEDQYQQYLVKLEESKRKAEEKRKLWLEKQHQKLASLRKWAQQQRIELEKKENKESDIGSFEKSGEDDDRVLQNLSDLEELVVSEAESVEESNKEELAKGESEQDLNTEETIKNEGELHRQISHQLDTILNEAEEDLEEQDEDETDDAFKKLATTLNKLLKKLDKKKKPVEVNEDKHFEVLEDSAEVTEDKKDKMEKDIPKFSFDVREEDELKDLEGDNKQDEKTSDESKEDVLSELDDGKVKVRVRHMTHATEPLGDKVKSQQHRVLDTDQQQKLEEAVKEKLQQAGLNTKGRKIEVKIITAGYSDDEGGKDFHTLSDEETEQFQTMILTLLMKNQEAVQEMERQKKLEANYQFVWGKELPEEEEE</sequence>
<dbReference type="InterPro" id="IPR044865">
    <property type="entry name" value="MRH_dom"/>
</dbReference>
<dbReference type="GeneID" id="106478368"/>
<dbReference type="PANTHER" id="PTHR15414:SF5">
    <property type="entry name" value="PROTEIN OS-9"/>
    <property type="match status" value="1"/>
</dbReference>